<dbReference type="SUPFAM" id="SSF52374">
    <property type="entry name" value="Nucleotidylyl transferase"/>
    <property type="match status" value="1"/>
</dbReference>
<dbReference type="GO" id="GO:0003919">
    <property type="term" value="F:FMN adenylyltransferase activity"/>
    <property type="evidence" value="ECO:0007669"/>
    <property type="project" value="UniProtKB-EC"/>
</dbReference>
<dbReference type="PANTHER" id="PTHR22749">
    <property type="entry name" value="RIBOFLAVIN KINASE/FMN ADENYLYLTRANSFERASE"/>
    <property type="match status" value="1"/>
</dbReference>
<dbReference type="GO" id="GO:0008531">
    <property type="term" value="F:riboflavin kinase activity"/>
    <property type="evidence" value="ECO:0007669"/>
    <property type="project" value="TreeGrafter"/>
</dbReference>
<dbReference type="NCBIfam" id="TIGR00125">
    <property type="entry name" value="cyt_tran_rel"/>
    <property type="match status" value="1"/>
</dbReference>
<keyword evidence="7" id="KW-0548">Nucleotidyltransferase</keyword>
<protein>
    <recommendedName>
        <fullName evidence="3">FAD synthase</fullName>
        <ecNumber evidence="3">2.7.7.2</ecNumber>
    </recommendedName>
</protein>
<dbReference type="UniPathway" id="UPA00277">
    <property type="reaction ID" value="UER00407"/>
</dbReference>
<dbReference type="GO" id="GO:0009231">
    <property type="term" value="P:riboflavin biosynthetic process"/>
    <property type="evidence" value="ECO:0007669"/>
    <property type="project" value="InterPro"/>
</dbReference>
<dbReference type="InterPro" id="IPR014729">
    <property type="entry name" value="Rossmann-like_a/b/a_fold"/>
</dbReference>
<dbReference type="EMBL" id="AYYV01000067">
    <property type="protein sequence ID" value="KRM50616.1"/>
    <property type="molecule type" value="Genomic_DNA"/>
</dbReference>
<keyword evidence="9" id="KW-0274">FAD</keyword>
<dbReference type="InterPro" id="IPR023468">
    <property type="entry name" value="Riboflavin_kinase"/>
</dbReference>
<evidence type="ECO:0000256" key="8">
    <source>
        <dbReference type="ARBA" id="ARBA00022741"/>
    </source>
</evidence>
<dbReference type="Proteomes" id="UP000051164">
    <property type="component" value="Unassembled WGS sequence"/>
</dbReference>
<keyword evidence="6 13" id="KW-0808">Transferase</keyword>
<dbReference type="FunFam" id="3.40.50.620:FF:000021">
    <property type="entry name" value="Riboflavin biosynthesis protein"/>
    <property type="match status" value="1"/>
</dbReference>
<dbReference type="GO" id="GO:0006747">
    <property type="term" value="P:FAD biosynthetic process"/>
    <property type="evidence" value="ECO:0007669"/>
    <property type="project" value="UniProtKB-UniPathway"/>
</dbReference>
<keyword evidence="5" id="KW-0288">FMN</keyword>
<keyword evidence="8" id="KW-0547">Nucleotide-binding</keyword>
<evidence type="ECO:0000259" key="12">
    <source>
        <dbReference type="Pfam" id="PF06574"/>
    </source>
</evidence>
<evidence type="ECO:0000256" key="5">
    <source>
        <dbReference type="ARBA" id="ARBA00022643"/>
    </source>
</evidence>
<evidence type="ECO:0000256" key="6">
    <source>
        <dbReference type="ARBA" id="ARBA00022679"/>
    </source>
</evidence>
<comment type="catalytic activity">
    <reaction evidence="11">
        <text>FMN + ATP + H(+) = FAD + diphosphate</text>
        <dbReference type="Rhea" id="RHEA:17237"/>
        <dbReference type="ChEBI" id="CHEBI:15378"/>
        <dbReference type="ChEBI" id="CHEBI:30616"/>
        <dbReference type="ChEBI" id="CHEBI:33019"/>
        <dbReference type="ChEBI" id="CHEBI:57692"/>
        <dbReference type="ChEBI" id="CHEBI:58210"/>
        <dbReference type="EC" id="2.7.7.2"/>
    </reaction>
</comment>
<keyword evidence="10" id="KW-0067">ATP-binding</keyword>
<sequence length="281" mass="31157">MQAMKVIYLNQDSKTRQPAVSTKPIVLALGFFDGVHKGHQKVIGTARKIAQRHGYNLAVMTFNRHASRVFNHGKTAHFRYLTTLKQKIELVQSNHADILYVIDFTKQFAALSPKAFVKQYVIGLNAKIVVAGFDYTFGKGGNTTIDSLAQISGGKVQTVTVHELASDQQKISSTRIRHLVSLGKIAEANQLLGHPYETTGKLIHAQSNGLSIVNPSSRLQQLPQTGQYSCEVRIADQKAAVPVKVVHTDSGSQDSVIYINRHRFNKLPHINSLPVKIRWLS</sequence>
<evidence type="ECO:0000256" key="3">
    <source>
        <dbReference type="ARBA" id="ARBA00012393"/>
    </source>
</evidence>
<evidence type="ECO:0000256" key="11">
    <source>
        <dbReference type="ARBA" id="ARBA00049494"/>
    </source>
</evidence>
<dbReference type="InterPro" id="IPR015864">
    <property type="entry name" value="FAD_synthase"/>
</dbReference>
<evidence type="ECO:0000313" key="13">
    <source>
        <dbReference type="EMBL" id="KRM50616.1"/>
    </source>
</evidence>
<name>A0A8E1RJL0_LENKE</name>
<dbReference type="GO" id="GO:0009398">
    <property type="term" value="P:FMN biosynthetic process"/>
    <property type="evidence" value="ECO:0007669"/>
    <property type="project" value="TreeGrafter"/>
</dbReference>
<dbReference type="PANTHER" id="PTHR22749:SF6">
    <property type="entry name" value="RIBOFLAVIN KINASE"/>
    <property type="match status" value="1"/>
</dbReference>
<evidence type="ECO:0000256" key="2">
    <source>
        <dbReference type="ARBA" id="ARBA00010214"/>
    </source>
</evidence>
<dbReference type="Gene3D" id="3.40.50.620">
    <property type="entry name" value="HUPs"/>
    <property type="match status" value="1"/>
</dbReference>
<dbReference type="AlphaFoldDB" id="A0A8E1RJL0"/>
<comment type="pathway">
    <text evidence="1">Cofactor biosynthesis; FAD biosynthesis; FAD from FMN: step 1/1.</text>
</comment>
<dbReference type="CDD" id="cd02064">
    <property type="entry name" value="FAD_synthetase_N"/>
    <property type="match status" value="1"/>
</dbReference>
<comment type="similarity">
    <text evidence="2">Belongs to the RibF family.</text>
</comment>
<feature type="domain" description="FAD synthetase" evidence="12">
    <location>
        <begin position="22"/>
        <end position="175"/>
    </location>
</feature>
<evidence type="ECO:0000256" key="7">
    <source>
        <dbReference type="ARBA" id="ARBA00022695"/>
    </source>
</evidence>
<proteinExistence type="inferred from homology"/>
<comment type="caution">
    <text evidence="13">The sequence shown here is derived from an EMBL/GenBank/DDBJ whole genome shotgun (WGS) entry which is preliminary data.</text>
</comment>
<evidence type="ECO:0000256" key="4">
    <source>
        <dbReference type="ARBA" id="ARBA00022630"/>
    </source>
</evidence>
<evidence type="ECO:0000256" key="10">
    <source>
        <dbReference type="ARBA" id="ARBA00022840"/>
    </source>
</evidence>
<evidence type="ECO:0000256" key="9">
    <source>
        <dbReference type="ARBA" id="ARBA00022827"/>
    </source>
</evidence>
<evidence type="ECO:0000256" key="1">
    <source>
        <dbReference type="ARBA" id="ARBA00004726"/>
    </source>
</evidence>
<reference evidence="13 14" key="1">
    <citation type="journal article" date="2015" name="Genome Announc.">
        <title>Expanding the biotechnology potential of lactobacilli through comparative genomics of 213 strains and associated genera.</title>
        <authorList>
            <person name="Sun Z."/>
            <person name="Harris H.M."/>
            <person name="McCann A."/>
            <person name="Guo C."/>
            <person name="Argimon S."/>
            <person name="Zhang W."/>
            <person name="Yang X."/>
            <person name="Jeffery I.B."/>
            <person name="Cooney J.C."/>
            <person name="Kagawa T.F."/>
            <person name="Liu W."/>
            <person name="Song Y."/>
            <person name="Salvetti E."/>
            <person name="Wrobel A."/>
            <person name="Rasinkangas P."/>
            <person name="Parkhill J."/>
            <person name="Rea M.C."/>
            <person name="O'Sullivan O."/>
            <person name="Ritari J."/>
            <person name="Douillard F.P."/>
            <person name="Paul Ross R."/>
            <person name="Yang R."/>
            <person name="Briner A.E."/>
            <person name="Felis G.E."/>
            <person name="de Vos W.M."/>
            <person name="Barrangou R."/>
            <person name="Klaenhammer T.R."/>
            <person name="Caufield P.W."/>
            <person name="Cui Y."/>
            <person name="Zhang H."/>
            <person name="O'Toole P.W."/>
        </authorList>
    </citation>
    <scope>NUCLEOTIDE SEQUENCE [LARGE SCALE GENOMIC DNA]</scope>
    <source>
        <strain evidence="13 14">DSM 20587</strain>
    </source>
</reference>
<gene>
    <name evidence="13" type="ORF">FC95_GL001939</name>
</gene>
<evidence type="ECO:0000313" key="14">
    <source>
        <dbReference type="Proteomes" id="UP000051164"/>
    </source>
</evidence>
<accession>A0A8E1RJL0</accession>
<dbReference type="Pfam" id="PF06574">
    <property type="entry name" value="FAD_syn"/>
    <property type="match status" value="1"/>
</dbReference>
<dbReference type="EC" id="2.7.7.2" evidence="3"/>
<dbReference type="InterPro" id="IPR004821">
    <property type="entry name" value="Cyt_trans-like"/>
</dbReference>
<organism evidence="13 14">
    <name type="scientific">Lentilactobacillus kefiri DSM 20587 = JCM 5818</name>
    <dbReference type="NCBI Taxonomy" id="1423764"/>
    <lineage>
        <taxon>Bacteria</taxon>
        <taxon>Bacillati</taxon>
        <taxon>Bacillota</taxon>
        <taxon>Bacilli</taxon>
        <taxon>Lactobacillales</taxon>
        <taxon>Lactobacillaceae</taxon>
        <taxon>Lentilactobacillus</taxon>
    </lineage>
</organism>
<dbReference type="GO" id="GO:0005524">
    <property type="term" value="F:ATP binding"/>
    <property type="evidence" value="ECO:0007669"/>
    <property type="project" value="UniProtKB-KW"/>
</dbReference>
<keyword evidence="4" id="KW-0285">Flavoprotein</keyword>